<dbReference type="Proteomes" id="UP000319483">
    <property type="component" value="Unassembled WGS sequence"/>
</dbReference>
<dbReference type="AlphaFoldDB" id="A0A556S967"/>
<dbReference type="EMBL" id="VMHM01000015">
    <property type="protein sequence ID" value="TSJ97699.1"/>
    <property type="molecule type" value="Genomic_DNA"/>
</dbReference>
<sequence>MNTIKYILMIVFLIPQVAEAIDRVYVGNMGDRKVEFYISAISENDFDIIYLDYKTKTISYLGLARKGDDGYHFRYNINDNLDTKDEMFIKDFDFGENQINSKNNYLVGSSQTFGDFKLEKKFEYNLSWPLIDNSDKKKLNEAKQLIKNTEFKNVEFLQRSSTKDFYFKVLSSKEKEDYIKIIGINIYSKKNGELLQSIKSLKGYPFQSFNVLQIGDFDFDGNENDFFLQNAESHADNVQQIYYIYDESQNKYIEANLEGYSIQFDPEKKTATSTKTCGDVFVDPMFIKLYKQYLFNKNKKKYDYQDQYCISYENSEEKSIDKKCTKKERLDCEKAVVEVGDEP</sequence>
<gene>
    <name evidence="1" type="ORF">FPQ15_11395</name>
</gene>
<dbReference type="RefSeq" id="WP_144092826.1">
    <property type="nucleotide sequence ID" value="NZ_VMHM01000015.1"/>
</dbReference>
<proteinExistence type="predicted"/>
<protein>
    <submittedName>
        <fullName evidence="1">Uncharacterized protein</fullName>
    </submittedName>
</protein>
<organism evidence="1 2">
    <name type="scientific">Gilliamella apicola</name>
    <dbReference type="NCBI Taxonomy" id="1196095"/>
    <lineage>
        <taxon>Bacteria</taxon>
        <taxon>Pseudomonadati</taxon>
        <taxon>Pseudomonadota</taxon>
        <taxon>Gammaproteobacteria</taxon>
        <taxon>Orbales</taxon>
        <taxon>Orbaceae</taxon>
        <taxon>Gilliamella</taxon>
    </lineage>
</organism>
<evidence type="ECO:0000313" key="2">
    <source>
        <dbReference type="Proteomes" id="UP000319483"/>
    </source>
</evidence>
<evidence type="ECO:0000313" key="1">
    <source>
        <dbReference type="EMBL" id="TSJ97699.1"/>
    </source>
</evidence>
<accession>A0A556S967</accession>
<name>A0A556S967_9GAMM</name>
<reference evidence="1 2" key="1">
    <citation type="submission" date="2019-07" db="EMBL/GenBank/DDBJ databases">
        <title>Gilliamella genomes.</title>
        <authorList>
            <person name="Zheng H."/>
        </authorList>
    </citation>
    <scope>NUCLEOTIDE SEQUENCE [LARGE SCALE GENOMIC DNA]</scope>
    <source>
        <strain evidence="1 2">W8127</strain>
    </source>
</reference>
<comment type="caution">
    <text evidence="1">The sequence shown here is derived from an EMBL/GenBank/DDBJ whole genome shotgun (WGS) entry which is preliminary data.</text>
</comment>